<dbReference type="EMBL" id="RWIT01000003">
    <property type="protein sequence ID" value="RSK49399.1"/>
    <property type="molecule type" value="Genomic_DNA"/>
</dbReference>
<evidence type="ECO:0000256" key="1">
    <source>
        <dbReference type="SAM" id="MobiDB-lite"/>
    </source>
</evidence>
<sequence length="316" mass="35058">MNFIRHAMAAHQQLSTCPGARPHHVSLYWALFYQWNAARFPVALTIDRAAIMQAARIGNERTYRATLYDLAAWGLLTYHPSQSRHEKSRCYLTDLSGAFLPPVNPVTMGRGAPDKTALPAAELPEALEAELLPVSRVSGAEVPEHTLYGKTDSVNRGVVNEGDAALHQKKITVQEGEELSGAELLDYTAPPNSADQAPGTPRIKRGRTALPELPFSQSPLAEVSAFIQAFQGTDYELADLRHYHQLVATWRDKKTGLEPTRKDWVATAKRFMLNDAADNRLKLAPHVQRRPDGTLHRQPPAGNFFAATGFRSKYDQ</sequence>
<name>A0A3R9P5V9_9BACT</name>
<dbReference type="RefSeq" id="WP_125419255.1">
    <property type="nucleotide sequence ID" value="NZ_RWIT01000003.1"/>
</dbReference>
<feature type="region of interest" description="Disordered" evidence="1">
    <location>
        <begin position="187"/>
        <end position="206"/>
    </location>
</feature>
<evidence type="ECO:0000313" key="3">
    <source>
        <dbReference type="Proteomes" id="UP000273500"/>
    </source>
</evidence>
<keyword evidence="3" id="KW-1185">Reference proteome</keyword>
<comment type="caution">
    <text evidence="2">The sequence shown here is derived from an EMBL/GenBank/DDBJ whole genome shotgun (WGS) entry which is preliminary data.</text>
</comment>
<dbReference type="Proteomes" id="UP000273500">
    <property type="component" value="Unassembled WGS sequence"/>
</dbReference>
<organism evidence="2 3">
    <name type="scientific">Hymenobacter rigui</name>
    <dbReference type="NCBI Taxonomy" id="334424"/>
    <lineage>
        <taxon>Bacteria</taxon>
        <taxon>Pseudomonadati</taxon>
        <taxon>Bacteroidota</taxon>
        <taxon>Cytophagia</taxon>
        <taxon>Cytophagales</taxon>
        <taxon>Hymenobacteraceae</taxon>
        <taxon>Hymenobacter</taxon>
    </lineage>
</organism>
<protein>
    <submittedName>
        <fullName evidence="2">Uncharacterized protein</fullName>
    </submittedName>
</protein>
<evidence type="ECO:0000313" key="2">
    <source>
        <dbReference type="EMBL" id="RSK49399.1"/>
    </source>
</evidence>
<proteinExistence type="predicted"/>
<dbReference type="OrthoDB" id="1442826at2"/>
<accession>A0A3R9P5V9</accession>
<gene>
    <name evidence="2" type="ORF">EI291_07870</name>
</gene>
<reference evidence="2 3" key="1">
    <citation type="submission" date="2018-12" db="EMBL/GenBank/DDBJ databases">
        <authorList>
            <person name="Feng G."/>
            <person name="Zhu H."/>
        </authorList>
    </citation>
    <scope>NUCLEOTIDE SEQUENCE [LARGE SCALE GENOMIC DNA]</scope>
    <source>
        <strain evidence="2 3">KCTC 12533</strain>
    </source>
</reference>
<dbReference type="AlphaFoldDB" id="A0A3R9P5V9"/>